<keyword evidence="2" id="KW-1185">Reference proteome</keyword>
<dbReference type="RefSeq" id="WP_092539582.1">
    <property type="nucleotide sequence ID" value="NZ_FOKV01000001.1"/>
</dbReference>
<proteinExistence type="predicted"/>
<protein>
    <submittedName>
        <fullName evidence="1">Uncharacterized protein</fullName>
    </submittedName>
</protein>
<dbReference type="Proteomes" id="UP000199438">
    <property type="component" value="Unassembled WGS sequence"/>
</dbReference>
<name>A0A1I1DAK7_9FLAO</name>
<evidence type="ECO:0000313" key="1">
    <source>
        <dbReference type="EMBL" id="SFB71971.1"/>
    </source>
</evidence>
<dbReference type="STRING" id="1334022.SAMN04487907_101249"/>
<sequence length="82" mass="9709">MQHQSTLQAIPKKLKKQEIYRLYGWMSTAKLRKIIHWIQKEVPYNCPGITEEEAKRMHSLNAKQVEKLFEELGAPEGYREPL</sequence>
<evidence type="ECO:0000313" key="2">
    <source>
        <dbReference type="Proteomes" id="UP000199438"/>
    </source>
</evidence>
<accession>A0A1I1DAK7</accession>
<gene>
    <name evidence="1" type="ORF">SAMN04487907_101249</name>
</gene>
<organism evidence="1 2">
    <name type="scientific">Zunongwangia mangrovi</name>
    <dbReference type="NCBI Taxonomy" id="1334022"/>
    <lineage>
        <taxon>Bacteria</taxon>
        <taxon>Pseudomonadati</taxon>
        <taxon>Bacteroidota</taxon>
        <taxon>Flavobacteriia</taxon>
        <taxon>Flavobacteriales</taxon>
        <taxon>Flavobacteriaceae</taxon>
        <taxon>Zunongwangia</taxon>
    </lineage>
</organism>
<reference evidence="2" key="1">
    <citation type="submission" date="2016-10" db="EMBL/GenBank/DDBJ databases">
        <authorList>
            <person name="Varghese N."/>
            <person name="Submissions S."/>
        </authorList>
    </citation>
    <scope>NUCLEOTIDE SEQUENCE [LARGE SCALE GENOMIC DNA]</scope>
    <source>
        <strain evidence="2">DSM 24499</strain>
    </source>
</reference>
<dbReference type="AlphaFoldDB" id="A0A1I1DAK7"/>
<dbReference type="EMBL" id="FOKV01000001">
    <property type="protein sequence ID" value="SFB71971.1"/>
    <property type="molecule type" value="Genomic_DNA"/>
</dbReference>